<proteinExistence type="inferred from homology"/>
<dbReference type="SUPFAM" id="SSF52279">
    <property type="entry name" value="Beta-D-glucan exohydrolase, C-terminal domain"/>
    <property type="match status" value="1"/>
</dbReference>
<dbReference type="InterPro" id="IPR036881">
    <property type="entry name" value="Glyco_hydro_3_C_sf"/>
</dbReference>
<dbReference type="InterPro" id="IPR001764">
    <property type="entry name" value="Glyco_hydro_3_N"/>
</dbReference>
<reference evidence="5 6" key="1">
    <citation type="submission" date="2009-02" db="EMBL/GenBank/DDBJ databases">
        <authorList>
            <person name="Fulton L."/>
            <person name="Clifton S."/>
            <person name="Fulton B."/>
            <person name="Xu J."/>
            <person name="Minx P."/>
            <person name="Pepin K.H."/>
            <person name="Johnson M."/>
            <person name="Bhonagiri V."/>
            <person name="Nash W.E."/>
            <person name="Mardis E.R."/>
            <person name="Wilson R.K."/>
        </authorList>
    </citation>
    <scope>NUCLEOTIDE SEQUENCE [LARGE SCALE GENOMIC DNA]</scope>
    <source>
        <strain evidence="5 6">DSM 16841</strain>
    </source>
</reference>
<organism evidence="5 6">
    <name type="scientific">Roseburia inulinivorans DSM 16841</name>
    <dbReference type="NCBI Taxonomy" id="622312"/>
    <lineage>
        <taxon>Bacteria</taxon>
        <taxon>Bacillati</taxon>
        <taxon>Bacillota</taxon>
        <taxon>Clostridia</taxon>
        <taxon>Lachnospirales</taxon>
        <taxon>Lachnospiraceae</taxon>
        <taxon>Roseburia</taxon>
    </lineage>
</organism>
<gene>
    <name evidence="5" type="ORF">ROSEINA2194_03599</name>
</gene>
<keyword evidence="3" id="KW-0472">Membrane</keyword>
<dbReference type="InterPro" id="IPR017853">
    <property type="entry name" value="GH"/>
</dbReference>
<dbReference type="Proteomes" id="UP000003561">
    <property type="component" value="Unassembled WGS sequence"/>
</dbReference>
<feature type="domain" description="Fibronectin type III-like" evidence="4">
    <location>
        <begin position="400"/>
        <end position="475"/>
    </location>
</feature>
<dbReference type="AlphaFoldDB" id="C0FXW0"/>
<dbReference type="EMBL" id="ACFY01000152">
    <property type="protein sequence ID" value="EEG92544.1"/>
    <property type="molecule type" value="Genomic_DNA"/>
</dbReference>
<dbReference type="CAZy" id="GH3">
    <property type="family name" value="Glycoside Hydrolase Family 3"/>
</dbReference>
<dbReference type="Gene3D" id="2.60.40.10">
    <property type="entry name" value="Immunoglobulins"/>
    <property type="match status" value="1"/>
</dbReference>
<dbReference type="PANTHER" id="PTHR42715">
    <property type="entry name" value="BETA-GLUCOSIDASE"/>
    <property type="match status" value="1"/>
</dbReference>
<comment type="caution">
    <text evidence="5">The sequence shown here is derived from an EMBL/GenBank/DDBJ whole genome shotgun (WGS) entry which is preliminary data.</text>
</comment>
<dbReference type="PRINTS" id="PR00133">
    <property type="entry name" value="GLHYDRLASE3"/>
</dbReference>
<dbReference type="InterPro" id="IPR013783">
    <property type="entry name" value="Ig-like_fold"/>
</dbReference>
<keyword evidence="2 5" id="KW-0378">Hydrolase</keyword>
<dbReference type="GO" id="GO:0005975">
    <property type="term" value="P:carbohydrate metabolic process"/>
    <property type="evidence" value="ECO:0007669"/>
    <property type="project" value="InterPro"/>
</dbReference>
<dbReference type="Pfam" id="PF01915">
    <property type="entry name" value="Glyco_hydro_3_C"/>
    <property type="match status" value="1"/>
</dbReference>
<dbReference type="Pfam" id="PF14310">
    <property type="entry name" value="Fn3-like"/>
    <property type="match status" value="1"/>
</dbReference>
<evidence type="ECO:0000313" key="5">
    <source>
        <dbReference type="EMBL" id="EEG92544.1"/>
    </source>
</evidence>
<dbReference type="GO" id="GO:0004553">
    <property type="term" value="F:hydrolase activity, hydrolyzing O-glycosyl compounds"/>
    <property type="evidence" value="ECO:0007669"/>
    <property type="project" value="InterPro"/>
</dbReference>
<keyword evidence="3" id="KW-1133">Transmembrane helix</keyword>
<evidence type="ECO:0000256" key="1">
    <source>
        <dbReference type="ARBA" id="ARBA00005336"/>
    </source>
</evidence>
<comment type="similarity">
    <text evidence="1">Belongs to the glycosyl hydrolase 3 family.</text>
</comment>
<dbReference type="Gene3D" id="3.20.20.300">
    <property type="entry name" value="Glycoside hydrolase, family 3, N-terminal domain"/>
    <property type="match status" value="1"/>
</dbReference>
<evidence type="ECO:0000256" key="3">
    <source>
        <dbReference type="SAM" id="Phobius"/>
    </source>
</evidence>
<dbReference type="RefSeq" id="WP_007889691.1">
    <property type="nucleotide sequence ID" value="NZ_ACFY01000152.1"/>
</dbReference>
<sequence>MKSKGRKKGYIGIALTAILLIITVVADLLASRYITMIKLYFMDDSNSVYEMSADEALSQAADLTEELGNEGIVLLKNKDNASLPLAAGTKINLFGIASYQTLYQGSGSASSWFKQDLNTNMKKGLEDAGFEVNPGLWQFYEDNYKERSDQEGGMTDMSGADHSILEQSLDEYEAYDYEGENVLTYSENYSDVAMVVIGRAGGEGSDATMEMDGYVGGDAGKHYLELQSVEQELLSYVEEHYDKVIVVLNTAMVMETGFLDDEAIDAALWIGMPGSRGCGSLGNILAGEVNPSGHLADIYAYDLTTAPSYYNFGDYTYSNFDGNNKYVYYQEGIYVGYRYYETAAADGYIDYDTTVQFPFGYGLSYTNFDWEVEKTELGDIGGTINIDVKVTNTGDVAGKDVVELYYAAPYDPAEEIEKSSVVLGAFEKTNTLKPGESETVTLTMNVDDMASYDYKNNKCYVLSAGDYEFRLQTDSHNMKVNSDGTAVEPIAYTVDSKVVYNDANQGKRSTDEVAAENLFDAVTAGDGYFGADGTVGYVSRSDWAGTMPTSRETNMNVAASDETVALMTNNTSGWEYDLDNLPDAEPAVTGVDSGLEISDMTGLEFDDPKWQQLVEEMSVDELRRLYGTCGWSNPAILSINKAAAIDMDGAEGLHNLTSDKTANQYVGSTVRAATWNKELAYRMGTIYGDECLANGISGMYGMTVNIHRSPFGGRCFEGYSEDPTLSGKIAAEEIRGLQDKKIAVYLKHFVANEQETNRGGVHTWVDEQALREIYCRPFEIVTKEADCNGYMTSYNYIGTGWTGASKPLMTDLVRGEWGSHGRMITDAAMDFTIYVPDTGVLAGLDMWLAPQTAVTTKNLYGTDYGIRMLQESAHRQLYVFANTSGVGLEMQEGNTWKLVVGGANAILILGMALSIIFLVIPGFRGKKGRRKMRKQLIHKAVITLLLGCIMLLAFAGCGKSNEKRNVSGSYHTEANGYKRGTDVDINLEGDKITTIVVNDMDSEYSLTDPDAFQMMWPTKQTMVLQELQNMGPDKIAEIKITADDNGIPTKIEGFNLDVIPEGCTDCAGMLILAVQDALSK</sequence>
<dbReference type="Pfam" id="PF00933">
    <property type="entry name" value="Glyco_hydro_3"/>
    <property type="match status" value="1"/>
</dbReference>
<dbReference type="eggNOG" id="COG1472">
    <property type="taxonomic scope" value="Bacteria"/>
</dbReference>
<dbReference type="InterPro" id="IPR036962">
    <property type="entry name" value="Glyco_hydro_3_N_sf"/>
</dbReference>
<dbReference type="InterPro" id="IPR050288">
    <property type="entry name" value="Cellulose_deg_GH3"/>
</dbReference>
<evidence type="ECO:0000259" key="4">
    <source>
        <dbReference type="SMART" id="SM01217"/>
    </source>
</evidence>
<name>C0FXW0_9FIRM</name>
<dbReference type="PANTHER" id="PTHR42715:SF10">
    <property type="entry name" value="BETA-GLUCOSIDASE"/>
    <property type="match status" value="1"/>
</dbReference>
<feature type="transmembrane region" description="Helical" evidence="3">
    <location>
        <begin position="936"/>
        <end position="955"/>
    </location>
</feature>
<dbReference type="InterPro" id="IPR002772">
    <property type="entry name" value="Glyco_hydro_3_C"/>
</dbReference>
<protein>
    <submittedName>
        <fullName evidence="5">Glycosyl hydrolase family 3 N-terminal domain protein</fullName>
    </submittedName>
</protein>
<keyword evidence="3" id="KW-0812">Transmembrane</keyword>
<dbReference type="Gene3D" id="3.40.50.1700">
    <property type="entry name" value="Glycoside hydrolase family 3 C-terminal domain"/>
    <property type="match status" value="1"/>
</dbReference>
<accession>C0FXW0</accession>
<reference evidence="5 6" key="2">
    <citation type="submission" date="2009-03" db="EMBL/GenBank/DDBJ databases">
        <title>Draft genome sequence of Roseburia inulinivorans (DSM 16841).</title>
        <authorList>
            <person name="Sudarsanam P."/>
            <person name="Ley R."/>
            <person name="Guruge J."/>
            <person name="Turnbaugh P.J."/>
            <person name="Mahowald M."/>
            <person name="Liep D."/>
            <person name="Gordon J."/>
        </authorList>
    </citation>
    <scope>NUCLEOTIDE SEQUENCE [LARGE SCALE GENOMIC DNA]</scope>
    <source>
        <strain evidence="5 6">DSM 16841</strain>
    </source>
</reference>
<evidence type="ECO:0000313" key="6">
    <source>
        <dbReference type="Proteomes" id="UP000003561"/>
    </source>
</evidence>
<dbReference type="SMART" id="SM01217">
    <property type="entry name" value="Fn3_like"/>
    <property type="match status" value="1"/>
</dbReference>
<evidence type="ECO:0000256" key="2">
    <source>
        <dbReference type="ARBA" id="ARBA00022801"/>
    </source>
</evidence>
<dbReference type="InterPro" id="IPR026891">
    <property type="entry name" value="Fn3-like"/>
</dbReference>
<feature type="transmembrane region" description="Helical" evidence="3">
    <location>
        <begin position="898"/>
        <end position="924"/>
    </location>
</feature>
<dbReference type="SUPFAM" id="SSF51445">
    <property type="entry name" value="(Trans)glycosidases"/>
    <property type="match status" value="1"/>
</dbReference>